<dbReference type="PANTHER" id="PTHR37937">
    <property type="entry name" value="CONJUGATIVE TRANSFER: DNA TRANSPORT"/>
    <property type="match status" value="1"/>
</dbReference>
<evidence type="ECO:0000256" key="1">
    <source>
        <dbReference type="ARBA" id="ARBA00004651"/>
    </source>
</evidence>
<name>A0A0F9WIC6_9ZZZZ</name>
<accession>A0A0F9WIC6</accession>
<keyword evidence="5 6" id="KW-0472">Membrane</keyword>
<sequence length="580" mass="63893">MKSERLVYHKSLTPVIYAALLQSIIGGGIMFSIAFFLFPPADADQYDFWYRLELGLDAVWALVKTTFLIVFAIVLSPLAYAFSSTNVNWSVVFDPIQAETPRAALWFLCTAIPTFLVCRRVYRDTPAILSEQSIRGGMLKTGTDSGNFLRWKLGTKNEHERGIEIAPGVPIDRRHEPAGFLALGEPGSGKTTLLNTIALQACERGDRVIIHDTKGDVTERWPSSNFILLSPGDARSYAWDIATSLGNSESRMRALWSVMIKLKTSVGAPIWPLGAQEIGVGVTKGLYASFKTNWGFKELRDVCEMPAADFVAFATDHHPPACAFLSLDEYGNFTKMAESFFATYTSANNQVVRPLADAWGDLGPAHRFSVRSWLAGKNVDIPTLILQRDASSPQVSEAWISTLLTDIINFCASPLLPDDPERRIWFVLDEMKQLGHIEGLSQIREVGRTKGLCVAASLHNIAQLKEVYGDNADSLENLFGLKFAFRTPVGGSANYIVSLVEDETVSRSRPSNSAGDAQEPIISTVPPVTATEVADLHADEHFVEGFAFHSGAACRLRWPVPKLPLQRKGREPKPEADGED</sequence>
<protein>
    <recommendedName>
        <fullName evidence="7">Type IV secretion system coupling protein TraD DNA-binding domain-containing protein</fullName>
    </recommendedName>
</protein>
<organism evidence="8">
    <name type="scientific">marine sediment metagenome</name>
    <dbReference type="NCBI Taxonomy" id="412755"/>
    <lineage>
        <taxon>unclassified sequences</taxon>
        <taxon>metagenomes</taxon>
        <taxon>ecological metagenomes</taxon>
    </lineage>
</organism>
<keyword evidence="3 6" id="KW-0812">Transmembrane</keyword>
<evidence type="ECO:0000256" key="5">
    <source>
        <dbReference type="ARBA" id="ARBA00023136"/>
    </source>
</evidence>
<evidence type="ECO:0000256" key="2">
    <source>
        <dbReference type="ARBA" id="ARBA00022475"/>
    </source>
</evidence>
<keyword evidence="2" id="KW-1003">Cell membrane</keyword>
<dbReference type="Pfam" id="PF10412">
    <property type="entry name" value="TrwB_AAD_bind"/>
    <property type="match status" value="1"/>
</dbReference>
<keyword evidence="4 6" id="KW-1133">Transmembrane helix</keyword>
<proteinExistence type="predicted"/>
<comment type="subcellular location">
    <subcellularLocation>
        <location evidence="1">Cell membrane</location>
        <topology evidence="1">Multi-pass membrane protein</topology>
    </subcellularLocation>
</comment>
<dbReference type="CDD" id="cd01127">
    <property type="entry name" value="TrwB_TraG_TraD_VirD4"/>
    <property type="match status" value="1"/>
</dbReference>
<evidence type="ECO:0000256" key="6">
    <source>
        <dbReference type="SAM" id="Phobius"/>
    </source>
</evidence>
<feature type="transmembrane region" description="Helical" evidence="6">
    <location>
        <begin position="58"/>
        <end position="82"/>
    </location>
</feature>
<feature type="domain" description="Type IV secretion system coupling protein TraD DNA-binding" evidence="7">
    <location>
        <begin position="166"/>
        <end position="520"/>
    </location>
</feature>
<evidence type="ECO:0000256" key="4">
    <source>
        <dbReference type="ARBA" id="ARBA00022989"/>
    </source>
</evidence>
<feature type="transmembrane region" description="Helical" evidence="6">
    <location>
        <begin position="12"/>
        <end position="38"/>
    </location>
</feature>
<dbReference type="InterPro" id="IPR051539">
    <property type="entry name" value="T4SS-coupling_protein"/>
</dbReference>
<dbReference type="GO" id="GO:0005886">
    <property type="term" value="C:plasma membrane"/>
    <property type="evidence" value="ECO:0007669"/>
    <property type="project" value="UniProtKB-SubCell"/>
</dbReference>
<dbReference type="EMBL" id="LAZR01000267">
    <property type="protein sequence ID" value="KKN78188.1"/>
    <property type="molecule type" value="Genomic_DNA"/>
</dbReference>
<evidence type="ECO:0000256" key="3">
    <source>
        <dbReference type="ARBA" id="ARBA00022692"/>
    </source>
</evidence>
<comment type="caution">
    <text evidence="8">The sequence shown here is derived from an EMBL/GenBank/DDBJ whole genome shotgun (WGS) entry which is preliminary data.</text>
</comment>
<dbReference type="AlphaFoldDB" id="A0A0F9WIC6"/>
<dbReference type="InterPro" id="IPR027417">
    <property type="entry name" value="P-loop_NTPase"/>
</dbReference>
<evidence type="ECO:0000259" key="7">
    <source>
        <dbReference type="Pfam" id="PF10412"/>
    </source>
</evidence>
<reference evidence="8" key="1">
    <citation type="journal article" date="2015" name="Nature">
        <title>Complex archaea that bridge the gap between prokaryotes and eukaryotes.</title>
        <authorList>
            <person name="Spang A."/>
            <person name="Saw J.H."/>
            <person name="Jorgensen S.L."/>
            <person name="Zaremba-Niedzwiedzka K."/>
            <person name="Martijn J."/>
            <person name="Lind A.E."/>
            <person name="van Eijk R."/>
            <person name="Schleper C."/>
            <person name="Guy L."/>
            <person name="Ettema T.J."/>
        </authorList>
    </citation>
    <scope>NUCLEOTIDE SEQUENCE</scope>
</reference>
<dbReference type="InterPro" id="IPR019476">
    <property type="entry name" value="T4SS_TraD_DNA-bd"/>
</dbReference>
<dbReference type="SUPFAM" id="SSF52540">
    <property type="entry name" value="P-loop containing nucleoside triphosphate hydrolases"/>
    <property type="match status" value="1"/>
</dbReference>
<gene>
    <name evidence="8" type="ORF">LCGC14_0352890</name>
</gene>
<dbReference type="Gene3D" id="3.40.50.300">
    <property type="entry name" value="P-loop containing nucleotide triphosphate hydrolases"/>
    <property type="match status" value="2"/>
</dbReference>
<evidence type="ECO:0000313" key="8">
    <source>
        <dbReference type="EMBL" id="KKN78188.1"/>
    </source>
</evidence>
<dbReference type="PANTHER" id="PTHR37937:SF1">
    <property type="entry name" value="CONJUGATIVE TRANSFER: DNA TRANSPORT"/>
    <property type="match status" value="1"/>
</dbReference>